<feature type="region of interest" description="Disordered" evidence="1">
    <location>
        <begin position="472"/>
        <end position="497"/>
    </location>
</feature>
<feature type="region of interest" description="Disordered" evidence="1">
    <location>
        <begin position="1209"/>
        <end position="1234"/>
    </location>
</feature>
<dbReference type="InterPro" id="IPR016187">
    <property type="entry name" value="CTDL_fold"/>
</dbReference>
<dbReference type="PROSITE" id="PS50041">
    <property type="entry name" value="C_TYPE_LECTIN_2"/>
    <property type="match status" value="3"/>
</dbReference>
<gene>
    <name evidence="4" type="ORF">BRAFLDRAFT_67468</name>
</gene>
<dbReference type="InterPro" id="IPR016186">
    <property type="entry name" value="C-type_lectin-like/link_sf"/>
</dbReference>
<feature type="compositionally biased region" description="Acidic residues" evidence="1">
    <location>
        <begin position="1410"/>
        <end position="1434"/>
    </location>
</feature>
<feature type="region of interest" description="Disordered" evidence="1">
    <location>
        <begin position="1038"/>
        <end position="1059"/>
    </location>
</feature>
<protein>
    <recommendedName>
        <fullName evidence="3">C-type lectin domain-containing protein</fullName>
    </recommendedName>
</protein>
<dbReference type="EMBL" id="GG666451">
    <property type="protein sequence ID" value="EEN69977.1"/>
    <property type="molecule type" value="Genomic_DNA"/>
</dbReference>
<organism evidence="4">
    <name type="scientific">Branchiostoma floridae</name>
    <name type="common">Florida lancelet</name>
    <name type="synonym">Amphioxus</name>
    <dbReference type="NCBI Taxonomy" id="7739"/>
    <lineage>
        <taxon>Eukaryota</taxon>
        <taxon>Metazoa</taxon>
        <taxon>Chordata</taxon>
        <taxon>Cephalochordata</taxon>
        <taxon>Leptocardii</taxon>
        <taxon>Amphioxiformes</taxon>
        <taxon>Branchiostomatidae</taxon>
        <taxon>Branchiostoma</taxon>
    </lineage>
</organism>
<accession>C3XPV6</accession>
<evidence type="ECO:0000313" key="4">
    <source>
        <dbReference type="EMBL" id="EEN69977.1"/>
    </source>
</evidence>
<feature type="domain" description="C-type lectin" evidence="3">
    <location>
        <begin position="569"/>
        <end position="673"/>
    </location>
</feature>
<feature type="domain" description="C-type lectin" evidence="3">
    <location>
        <begin position="1088"/>
        <end position="1179"/>
    </location>
</feature>
<feature type="domain" description="C-type lectin" evidence="3">
    <location>
        <begin position="229"/>
        <end position="358"/>
    </location>
</feature>
<keyword evidence="2" id="KW-0812">Transmembrane</keyword>
<feature type="transmembrane region" description="Helical" evidence="2">
    <location>
        <begin position="770"/>
        <end position="794"/>
    </location>
</feature>
<feature type="compositionally biased region" description="Polar residues" evidence="1">
    <location>
        <begin position="1263"/>
        <end position="1276"/>
    </location>
</feature>
<feature type="region of interest" description="Disordered" evidence="1">
    <location>
        <begin position="714"/>
        <end position="739"/>
    </location>
</feature>
<feature type="transmembrane region" description="Helical" evidence="2">
    <location>
        <begin position="109"/>
        <end position="130"/>
    </location>
</feature>
<dbReference type="CDD" id="cd00037">
    <property type="entry name" value="CLECT"/>
    <property type="match status" value="4"/>
</dbReference>
<feature type="compositionally biased region" description="Basic and acidic residues" evidence="1">
    <location>
        <begin position="1247"/>
        <end position="1258"/>
    </location>
</feature>
<dbReference type="Gene3D" id="3.10.100.10">
    <property type="entry name" value="Mannose-Binding Protein A, subunit A"/>
    <property type="match status" value="4"/>
</dbReference>
<dbReference type="SUPFAM" id="SSF56436">
    <property type="entry name" value="C-type lectin-like"/>
    <property type="match status" value="4"/>
</dbReference>
<dbReference type="InterPro" id="IPR050801">
    <property type="entry name" value="Ca-Dep_Lectins_ImmuneDev"/>
</dbReference>
<name>C3XPV6_BRAFL</name>
<feature type="transmembrane region" description="Helical" evidence="2">
    <location>
        <begin position="438"/>
        <end position="462"/>
    </location>
</feature>
<keyword evidence="2" id="KW-1133">Transmembrane helix</keyword>
<keyword evidence="2" id="KW-0472">Membrane</keyword>
<evidence type="ECO:0000256" key="2">
    <source>
        <dbReference type="SAM" id="Phobius"/>
    </source>
</evidence>
<evidence type="ECO:0000256" key="1">
    <source>
        <dbReference type="SAM" id="MobiDB-lite"/>
    </source>
</evidence>
<dbReference type="SMART" id="SM00034">
    <property type="entry name" value="CLECT"/>
    <property type="match status" value="4"/>
</dbReference>
<dbReference type="InParanoid" id="C3XPV6"/>
<feature type="compositionally biased region" description="Polar residues" evidence="1">
    <location>
        <begin position="59"/>
        <end position="70"/>
    </location>
</feature>
<feature type="region of interest" description="Disordered" evidence="1">
    <location>
        <begin position="1247"/>
        <end position="1276"/>
    </location>
</feature>
<proteinExistence type="predicted"/>
<dbReference type="Pfam" id="PF00059">
    <property type="entry name" value="Lectin_C"/>
    <property type="match status" value="4"/>
</dbReference>
<dbReference type="InterPro" id="IPR001304">
    <property type="entry name" value="C-type_lectin-like"/>
</dbReference>
<reference evidence="4" key="1">
    <citation type="journal article" date="2008" name="Nature">
        <title>The amphioxus genome and the evolution of the chordate karyotype.</title>
        <authorList>
            <consortium name="US DOE Joint Genome Institute (JGI-PGF)"/>
            <person name="Putnam N.H."/>
            <person name="Butts T."/>
            <person name="Ferrier D.E.K."/>
            <person name="Furlong R.F."/>
            <person name="Hellsten U."/>
            <person name="Kawashima T."/>
            <person name="Robinson-Rechavi M."/>
            <person name="Shoguchi E."/>
            <person name="Terry A."/>
            <person name="Yu J.-K."/>
            <person name="Benito-Gutierrez E.L."/>
            <person name="Dubchak I."/>
            <person name="Garcia-Fernandez J."/>
            <person name="Gibson-Brown J.J."/>
            <person name="Grigoriev I.V."/>
            <person name="Horton A.C."/>
            <person name="de Jong P.J."/>
            <person name="Jurka J."/>
            <person name="Kapitonov V.V."/>
            <person name="Kohara Y."/>
            <person name="Kuroki Y."/>
            <person name="Lindquist E."/>
            <person name="Lucas S."/>
            <person name="Osoegawa K."/>
            <person name="Pennacchio L.A."/>
            <person name="Salamov A.A."/>
            <person name="Satou Y."/>
            <person name="Sauka-Spengler T."/>
            <person name="Schmutz J."/>
            <person name="Shin-I T."/>
            <person name="Toyoda A."/>
            <person name="Bronner-Fraser M."/>
            <person name="Fujiyama A."/>
            <person name="Holland L.Z."/>
            <person name="Holland P.W.H."/>
            <person name="Satoh N."/>
            <person name="Rokhsar D.S."/>
        </authorList>
    </citation>
    <scope>NUCLEOTIDE SEQUENCE [LARGE SCALE GENOMIC DNA]</scope>
    <source>
        <strain evidence="4">S238N-H82</strain>
        <tissue evidence="4">Testes</tissue>
    </source>
</reference>
<feature type="region of interest" description="Disordered" evidence="1">
    <location>
        <begin position="1403"/>
        <end position="1444"/>
    </location>
</feature>
<sequence>MDTTEGNSCAGTGVRFIDNMASNLTASRDNGDEDIQVYHIETGEEISEEGKNREHRSHVTPSTDCNSPDQPTDAMPDALPQANDGGCASAANVSGLLRNCKTKCDRSRLLRGILIAVAVAALLGGGVSMYRTASTANKAEAAKPADSKPPSRSIQETLLAKKISLSTELMTTAAFAMVTPAPPDAPPAPLEVSSAPLEVASAPREVAPAPPEVTLAPKDDSCGTGYKLVGGALIRLAKEMQSHHYAMAACKKEGATLAMPKTEELDVALRNLVKTEGGNKDHWIGLEERGETCSWYWADGSKVDSNQYKGWYPGRPDNPRYFGCFHTWCARYWSGDTASHDPMWDDTDCWRQKSFIYNMDEGIHDYHYIDIDDEVPEECKNREQRSHIGPSDGCDSPDQLTDAMPDALQQANDGGCASTANVSGLLRNCKTKCNRSRLLRGILIAVAVAALLGGGLCIFMYLTGSTANKQAEAAKPADSKPPSRSIKESRFGKNSSLSSAGLMTTAAFAMASPAPSVDPPAPPEVAPAPLDVATAPPEGIGKSEVVGTSGISAVSAPKDDSCGTGYKLVGGALIRLAKEMQSHHYAMAACKKEGATLAMPKTEELDVALRNLVKTEGGNKDHWIGLEERGETCSWYWVDGSKVDSNQYKLLHSKYTMSTTEEKPSRGTSVRCIDNMASYLTSKEAADNRDEDNDIYHNIDSDIDDEINEECQNREKRSHIGPSDGCDNPDQLTDAMPDALPQAKGGGCASAANVSGLLRNCKTKCNRSRLLRGILIAVAVAALLGGGLCIFMYLTDSTANKQAEAAQTADLKPPPANIKKSLSEKNISFSSAGLMTTAAFPMVTPAPPDEASAPPEVASAPLEVATAPPEGVGKYKKVGTSGNTSVLRPIFNLVVPAVKPRKDNICGTDGYKRVGGALIRLSGGWPVYSHQAAMAACKKERATLAMPKTEELDVALRNLVKTEGGNSYHWIGMVEKKGTWYWVDGSKVDNNQYKMTTTHTVPYLTTTLPEVTTTLMEATATLDVTTIVPEVTTTLPEVTTTLPDSPKIPLDVTTSTSTESTATLPRAQMSTTKGVVKGDVCRVGYKLLVGTCIRLACDEKSHGDALLACQEDGATLAMPKTEELDIALRNLVKTEGGNKDHWIGITKFTRATWKWADGTLLGPEYETGDEGTHGGQSPCTGTDDEHHEAVEHSIAGVIDYGRYIPAALRQPEHTGKPPDTYNEGDGDSDSHTYHYVDRDDINITRQTTEKMSHARQPADTETDSSSVRQAASPCTSGTGLMENTLYVPSALRHGEDTGCDDGSYTCGKSCQTTCNRHCLIRAVTITLLIASFFGVGLCIAMGRGDGYTAKVDSYTTKRCSYTSKGDSYTIRGNNYDAGGDNCATKSDNHTATGYNYTAKSDNYTATGDNNSDDNYSDDNYSDDNYSDDNYSDDNDNARGDNFTVSNDFISREDHYIA</sequence>
<feature type="region of interest" description="Disordered" evidence="1">
    <location>
        <begin position="43"/>
        <end position="81"/>
    </location>
</feature>
<evidence type="ECO:0000259" key="3">
    <source>
        <dbReference type="PROSITE" id="PS50041"/>
    </source>
</evidence>
<dbReference type="PANTHER" id="PTHR22801">
    <property type="entry name" value="LITHOSTATHINE"/>
    <property type="match status" value="1"/>
</dbReference>
<dbReference type="PANTHER" id="PTHR22801:SF63">
    <property type="entry name" value="C-TYPE LECTIN DOMAIN-CONTAINING PROTEIN"/>
    <property type="match status" value="1"/>
</dbReference>